<dbReference type="InterPro" id="IPR002645">
    <property type="entry name" value="STAS_dom"/>
</dbReference>
<dbReference type="AlphaFoldDB" id="A0A365KY86"/>
<name>A0A365KY86_9BACL</name>
<proteinExistence type="predicted"/>
<dbReference type="PANTHER" id="PTHR33745">
    <property type="entry name" value="RSBT ANTAGONIST PROTEIN RSBS-RELATED"/>
    <property type="match status" value="1"/>
</dbReference>
<dbReference type="PANTHER" id="PTHR33745:SF3">
    <property type="entry name" value="RSBT CO-ANTAGONIST PROTEIN RSBRC"/>
    <property type="match status" value="1"/>
</dbReference>
<evidence type="ECO:0000313" key="3">
    <source>
        <dbReference type="EMBL" id="RAZ77757.1"/>
    </source>
</evidence>
<sequence>MQLKKGGTTMLKDIKLQDYFIENNQETAEENNEKSDEIVVTFTSELPEKPGEYDTDFHLLFRSLITKEFDEFQENFREWIIRSPKDEEILATSLPLALDELFHVQKEYLQLIEVFVSLYRNQIAQEEVTAWNQEVTAAFNKLILQYTVQHSAVLQQRIDGRPESIAELIAPLLLLTERTGLLPITGKITEHESQIICEKTLQKCCDAKLEKLFIDLSGVRMTDQRDAQQLFLLFNGLKILGVKTVLTGIGPDIAKLFIQSNFDASNIEISNTLVQALKKENLQ</sequence>
<dbReference type="Proteomes" id="UP000251002">
    <property type="component" value="Unassembled WGS sequence"/>
</dbReference>
<keyword evidence="4" id="KW-1185">Reference proteome</keyword>
<dbReference type="EMBL" id="QLZR01000003">
    <property type="protein sequence ID" value="RAZ77757.1"/>
    <property type="molecule type" value="Genomic_DNA"/>
</dbReference>
<dbReference type="SUPFAM" id="SSF52091">
    <property type="entry name" value="SpoIIaa-like"/>
    <property type="match status" value="1"/>
</dbReference>
<accession>A0A365KY86</accession>
<comment type="caution">
    <text evidence="3">The sequence shown here is derived from an EMBL/GenBank/DDBJ whole genome shotgun (WGS) entry which is preliminary data.</text>
</comment>
<feature type="domain" description="STAS" evidence="2">
    <location>
        <begin position="181"/>
        <end position="280"/>
    </location>
</feature>
<dbReference type="InterPro" id="IPR036513">
    <property type="entry name" value="STAS_dom_sf"/>
</dbReference>
<dbReference type="Gene3D" id="3.30.750.24">
    <property type="entry name" value="STAS domain"/>
    <property type="match status" value="1"/>
</dbReference>
<dbReference type="InterPro" id="IPR051932">
    <property type="entry name" value="Bact_StressResp_Reg"/>
</dbReference>
<protein>
    <recommendedName>
        <fullName evidence="2">STAS domain-containing protein</fullName>
    </recommendedName>
</protein>
<organism evidence="3 4">
    <name type="scientific">Planococcus halotolerans</name>
    <dbReference type="NCBI Taxonomy" id="2233542"/>
    <lineage>
        <taxon>Bacteria</taxon>
        <taxon>Bacillati</taxon>
        <taxon>Bacillota</taxon>
        <taxon>Bacilli</taxon>
        <taxon>Bacillales</taxon>
        <taxon>Caryophanaceae</taxon>
        <taxon>Planococcus</taxon>
    </lineage>
</organism>
<evidence type="ECO:0000313" key="4">
    <source>
        <dbReference type="Proteomes" id="UP000251002"/>
    </source>
</evidence>
<evidence type="ECO:0000256" key="1">
    <source>
        <dbReference type="ARBA" id="ARBA00022553"/>
    </source>
</evidence>
<keyword evidence="1" id="KW-0597">Phosphoprotein</keyword>
<dbReference type="PROSITE" id="PS50801">
    <property type="entry name" value="STAS"/>
    <property type="match status" value="1"/>
</dbReference>
<gene>
    <name evidence="3" type="ORF">DP120_09760</name>
</gene>
<reference evidence="3 4" key="1">
    <citation type="submission" date="2018-06" db="EMBL/GenBank/DDBJ databases">
        <title>The draft genome sequences of strains SCU63 and S1.</title>
        <authorList>
            <person name="Gan L."/>
        </authorList>
    </citation>
    <scope>NUCLEOTIDE SEQUENCE [LARGE SCALE GENOMIC DNA]</scope>
    <source>
        <strain evidence="3 4">SCU63</strain>
    </source>
</reference>
<dbReference type="Pfam" id="PF01740">
    <property type="entry name" value="STAS"/>
    <property type="match status" value="1"/>
</dbReference>
<evidence type="ECO:0000259" key="2">
    <source>
        <dbReference type="PROSITE" id="PS50801"/>
    </source>
</evidence>
<dbReference type="CDD" id="cd07041">
    <property type="entry name" value="STAS_RsbR_RsbS_like"/>
    <property type="match status" value="1"/>
</dbReference>